<name>A0ABW5AP18_9BRAD</name>
<dbReference type="Pfam" id="PF00589">
    <property type="entry name" value="Phage_integrase"/>
    <property type="match status" value="1"/>
</dbReference>
<dbReference type="InterPro" id="IPR011010">
    <property type="entry name" value="DNA_brk_join_enz"/>
</dbReference>
<dbReference type="Proteomes" id="UP001597314">
    <property type="component" value="Unassembled WGS sequence"/>
</dbReference>
<dbReference type="PROSITE" id="PS51898">
    <property type="entry name" value="TYR_RECOMBINASE"/>
    <property type="match status" value="1"/>
</dbReference>
<organism evidence="8 9">
    <name type="scientific">Rhodoplanes azumiensis</name>
    <dbReference type="NCBI Taxonomy" id="1897628"/>
    <lineage>
        <taxon>Bacteria</taxon>
        <taxon>Pseudomonadati</taxon>
        <taxon>Pseudomonadota</taxon>
        <taxon>Alphaproteobacteria</taxon>
        <taxon>Hyphomicrobiales</taxon>
        <taxon>Nitrobacteraceae</taxon>
        <taxon>Rhodoplanes</taxon>
    </lineage>
</organism>
<dbReference type="InterPro" id="IPR010998">
    <property type="entry name" value="Integrase_recombinase_N"/>
</dbReference>
<feature type="domain" description="Tyr recombinase" evidence="6">
    <location>
        <begin position="326"/>
        <end position="520"/>
    </location>
</feature>
<dbReference type="InterPro" id="IPR046668">
    <property type="entry name" value="DUF6538"/>
</dbReference>
<evidence type="ECO:0000256" key="2">
    <source>
        <dbReference type="ARBA" id="ARBA00022908"/>
    </source>
</evidence>
<keyword evidence="9" id="KW-1185">Reference proteome</keyword>
<dbReference type="PANTHER" id="PTHR30349">
    <property type="entry name" value="PHAGE INTEGRASE-RELATED"/>
    <property type="match status" value="1"/>
</dbReference>
<comment type="similarity">
    <text evidence="1">Belongs to the 'phage' integrase family.</text>
</comment>
<evidence type="ECO:0000259" key="7">
    <source>
        <dbReference type="PROSITE" id="PS51900"/>
    </source>
</evidence>
<protein>
    <submittedName>
        <fullName evidence="8">DUF6538 domain-containing protein</fullName>
    </submittedName>
</protein>
<keyword evidence="2" id="KW-0229">DNA integration</keyword>
<accession>A0ABW5AP18</accession>
<dbReference type="InterPro" id="IPR004107">
    <property type="entry name" value="Integrase_SAM-like_N"/>
</dbReference>
<sequence length="528" mass="58427">MTCPTKLKGSDRWYYRRKIPADLRHIVAALPRARKPAGWGATHIKVSLGTADREAAKAKCAEVAAAVERQIEALRKGPTPLTPKQVAGLSGLVYRAFTEGLEEDPVIAAEQWRAIAEANRDARLGQYGLGAQLGIFDDHADRREFSLESRFGKMVDAVLLREGIVTDDTSRWRLIEALSRDLTEAAEKLARNADGDYAPDAYATRFPTWEGPDAKPDAGRSISALVEAWQVAAVARGVRPRTAKRWQAAVLRFTKALGHDDLRRVTPAAVQRWANERSSSGISAKTINDTDLAALRAMFAWGKRAGWLGTNPAEEAWIEGRGKPEVRERYFTPDEAAAILRAALAVTGTDREDPKTTAAKRWVPWLCAYSGARVMEMVQLRKQDVRREDGAWVIRLTPEAGGIKTNQFRDVPVHQHLIEVGFIDFVKAAEDGHLFCRRGADGTATGSAEGVYSRIREAVREVVPDPAVQPSHAWRYTFKTRGSEAGLDEVKLDAICGHAAVTQGRKYTRVTLKARIELMEKFPRYGAL</sequence>
<keyword evidence="4" id="KW-0233">DNA recombination</keyword>
<evidence type="ECO:0000256" key="3">
    <source>
        <dbReference type="ARBA" id="ARBA00023125"/>
    </source>
</evidence>
<dbReference type="RefSeq" id="WP_378478862.1">
    <property type="nucleotide sequence ID" value="NZ_JBHUIW010000019.1"/>
</dbReference>
<dbReference type="Gene3D" id="1.10.150.130">
    <property type="match status" value="1"/>
</dbReference>
<gene>
    <name evidence="8" type="ORF">ACFSOX_16270</name>
</gene>
<keyword evidence="3 5" id="KW-0238">DNA-binding</keyword>
<evidence type="ECO:0000259" key="6">
    <source>
        <dbReference type="PROSITE" id="PS51898"/>
    </source>
</evidence>
<evidence type="ECO:0000313" key="9">
    <source>
        <dbReference type="Proteomes" id="UP001597314"/>
    </source>
</evidence>
<proteinExistence type="inferred from homology"/>
<feature type="domain" description="Core-binding (CB)" evidence="7">
    <location>
        <begin position="220"/>
        <end position="303"/>
    </location>
</feature>
<dbReference type="EMBL" id="JBHUIW010000019">
    <property type="protein sequence ID" value="MFD2183711.1"/>
    <property type="molecule type" value="Genomic_DNA"/>
</dbReference>
<dbReference type="InterPro" id="IPR044068">
    <property type="entry name" value="CB"/>
</dbReference>
<dbReference type="InterPro" id="IPR002104">
    <property type="entry name" value="Integrase_catalytic"/>
</dbReference>
<evidence type="ECO:0000313" key="8">
    <source>
        <dbReference type="EMBL" id="MFD2183711.1"/>
    </source>
</evidence>
<evidence type="ECO:0000256" key="4">
    <source>
        <dbReference type="ARBA" id="ARBA00023172"/>
    </source>
</evidence>
<comment type="caution">
    <text evidence="8">The sequence shown here is derived from an EMBL/GenBank/DDBJ whole genome shotgun (WGS) entry which is preliminary data.</text>
</comment>
<dbReference type="InterPro" id="IPR013762">
    <property type="entry name" value="Integrase-like_cat_sf"/>
</dbReference>
<dbReference type="InterPro" id="IPR050090">
    <property type="entry name" value="Tyrosine_recombinase_XerCD"/>
</dbReference>
<reference evidence="9" key="1">
    <citation type="journal article" date="2019" name="Int. J. Syst. Evol. Microbiol.">
        <title>The Global Catalogue of Microorganisms (GCM) 10K type strain sequencing project: providing services to taxonomists for standard genome sequencing and annotation.</title>
        <authorList>
            <consortium name="The Broad Institute Genomics Platform"/>
            <consortium name="The Broad Institute Genome Sequencing Center for Infectious Disease"/>
            <person name="Wu L."/>
            <person name="Ma J."/>
        </authorList>
    </citation>
    <scope>NUCLEOTIDE SEQUENCE [LARGE SCALE GENOMIC DNA]</scope>
    <source>
        <strain evidence="9">CGMCC 1.6774</strain>
    </source>
</reference>
<evidence type="ECO:0000256" key="1">
    <source>
        <dbReference type="ARBA" id="ARBA00008857"/>
    </source>
</evidence>
<dbReference type="PROSITE" id="PS51900">
    <property type="entry name" value="CB"/>
    <property type="match status" value="1"/>
</dbReference>
<dbReference type="Pfam" id="PF02899">
    <property type="entry name" value="Phage_int_SAM_1"/>
    <property type="match status" value="1"/>
</dbReference>
<dbReference type="Gene3D" id="1.10.443.10">
    <property type="entry name" value="Intergrase catalytic core"/>
    <property type="match status" value="1"/>
</dbReference>
<dbReference type="PANTHER" id="PTHR30349:SF64">
    <property type="entry name" value="PROPHAGE INTEGRASE INTD-RELATED"/>
    <property type="match status" value="1"/>
</dbReference>
<dbReference type="Pfam" id="PF20172">
    <property type="entry name" value="DUF6538"/>
    <property type="match status" value="1"/>
</dbReference>
<evidence type="ECO:0000256" key="5">
    <source>
        <dbReference type="PROSITE-ProRule" id="PRU01248"/>
    </source>
</evidence>
<dbReference type="SUPFAM" id="SSF56349">
    <property type="entry name" value="DNA breaking-rejoining enzymes"/>
    <property type="match status" value="1"/>
</dbReference>